<feature type="domain" description="Methylmalonyl-CoA mutase alpha/beta chain catalytic" evidence="1">
    <location>
        <begin position="184"/>
        <end position="437"/>
    </location>
</feature>
<proteinExistence type="predicted"/>
<accession>A0A0D5YPY4</accession>
<evidence type="ECO:0000313" key="2">
    <source>
        <dbReference type="EMBL" id="AKA33933.1"/>
    </source>
</evidence>
<reference evidence="2 3" key="1">
    <citation type="submission" date="2015-03" db="EMBL/GenBank/DDBJ databases">
        <title>Complete genome sequence of Muricauda lutaonensis CC-HSB-11T, isolated from a coastal hot spring.</title>
        <authorList>
            <person name="Kim K.M."/>
        </authorList>
    </citation>
    <scope>NUCLEOTIDE SEQUENCE [LARGE SCALE GENOMIC DNA]</scope>
    <source>
        <strain evidence="2 3">CC-HSB-11</strain>
    </source>
</reference>
<dbReference type="HOGENOM" id="CLU_009523_6_1_10"/>
<name>A0A0D5YPY4_9FLAO</name>
<dbReference type="InterPro" id="IPR006099">
    <property type="entry name" value="MeMalonylCoA_mutase_a/b_cat"/>
</dbReference>
<gene>
    <name evidence="2" type="ORF">VC82_247</name>
</gene>
<dbReference type="SUPFAM" id="SSF51703">
    <property type="entry name" value="Cobalamin (vitamin B12)-dependent enzymes"/>
    <property type="match status" value="1"/>
</dbReference>
<organism evidence="2 3">
    <name type="scientific">Flagellimonas lutaonensis</name>
    <dbReference type="NCBI Taxonomy" id="516051"/>
    <lineage>
        <taxon>Bacteria</taxon>
        <taxon>Pseudomonadati</taxon>
        <taxon>Bacteroidota</taxon>
        <taxon>Flavobacteriia</taxon>
        <taxon>Flavobacteriales</taxon>
        <taxon>Flavobacteriaceae</taxon>
        <taxon>Flagellimonas</taxon>
    </lineage>
</organism>
<dbReference type="PATRIC" id="fig|516051.4.peg.256"/>
<dbReference type="STRING" id="516051.VC82_247"/>
<dbReference type="GO" id="GO:0031419">
    <property type="term" value="F:cobalamin binding"/>
    <property type="evidence" value="ECO:0007669"/>
    <property type="project" value="InterPro"/>
</dbReference>
<evidence type="ECO:0000313" key="3">
    <source>
        <dbReference type="Proteomes" id="UP000032726"/>
    </source>
</evidence>
<dbReference type="EMBL" id="CP011071">
    <property type="protein sequence ID" value="AKA33933.1"/>
    <property type="molecule type" value="Genomic_DNA"/>
</dbReference>
<dbReference type="Gene3D" id="3.20.20.240">
    <property type="entry name" value="Methylmalonyl-CoA mutase"/>
    <property type="match status" value="1"/>
</dbReference>
<dbReference type="RefSeq" id="WP_045800766.1">
    <property type="nucleotide sequence ID" value="NZ_CP011071.1"/>
</dbReference>
<keyword evidence="3" id="KW-1185">Reference proteome</keyword>
<evidence type="ECO:0000259" key="1">
    <source>
        <dbReference type="Pfam" id="PF01642"/>
    </source>
</evidence>
<dbReference type="Pfam" id="PF01642">
    <property type="entry name" value="MM_CoA_mutase"/>
    <property type="match status" value="1"/>
</dbReference>
<dbReference type="PANTHER" id="PTHR48101:SF1">
    <property type="entry name" value="METHYLMALONYL-COA MUTASE, LARGE SUBUNIT"/>
    <property type="match status" value="1"/>
</dbReference>
<dbReference type="Proteomes" id="UP000032726">
    <property type="component" value="Chromosome"/>
</dbReference>
<sequence>MKENSMFDEFEPVSAKQWKQKIQVDLKGADYNESLVWETLEGIAVKPFYHSEDLENKKPYPLSVPKTFKIAEMVEIGDAPQTKQQVLNALDKGAESLWLRVKNPSILWQDVLAGVDLKDIALYFEFTFFDGDAILRLMKFFDGKTQLHLMLDPIGNLAKTGNWSGQTPDDLELLVQILGQANNVGVGSVLAVDTAIYQNAGANMVQQLAYALAHVNEYLNQWANSSEREDSLPVIFEVAVGGNYFFEIAKLRALRLLWGTLAKEFGLKDDCHILAVPSKRNKTLYDYNVNMLRTTTECMSAILGGANTVCNLAYDALYHDKNDFADRIARNQLLILKNESYFDGAASAAEGSYYIETLTNQLAEKSLELFKQLEKAGGFLNQLKEGTIQRKIKESAAKEQRLLDEGKLVLVGTNKYPNADDKMKNELTKQPFTKARNEKTLIEPIVPKRLAEKLEKERLDKEG</sequence>
<dbReference type="OrthoDB" id="9762378at2"/>
<dbReference type="GO" id="GO:0016866">
    <property type="term" value="F:intramolecular transferase activity"/>
    <property type="evidence" value="ECO:0007669"/>
    <property type="project" value="InterPro"/>
</dbReference>
<dbReference type="KEGG" id="mlt:VC82_247"/>
<dbReference type="AlphaFoldDB" id="A0A0D5YPY4"/>
<protein>
    <submittedName>
        <fullName evidence="2">Methylmalonyl-CoA mutase</fullName>
    </submittedName>
</protein>
<dbReference type="InterPro" id="IPR016176">
    <property type="entry name" value="Cbl-dep_enz_cat"/>
</dbReference>
<dbReference type="CDD" id="cd03677">
    <property type="entry name" value="MM_CoA_mutase_beta"/>
    <property type="match status" value="1"/>
</dbReference>
<dbReference type="PANTHER" id="PTHR48101">
    <property type="entry name" value="METHYLMALONYL-COA MUTASE, MITOCHONDRIAL-RELATED"/>
    <property type="match status" value="1"/>
</dbReference>